<evidence type="ECO:0000256" key="2">
    <source>
        <dbReference type="SAM" id="Phobius"/>
    </source>
</evidence>
<dbReference type="GeneID" id="19114492"/>
<evidence type="ECO:0000313" key="4">
    <source>
        <dbReference type="Proteomes" id="UP000011761"/>
    </source>
</evidence>
<dbReference type="KEGG" id="bcom:BAUCODRAFT_453808"/>
<keyword evidence="2" id="KW-0472">Membrane</keyword>
<keyword evidence="4" id="KW-1185">Reference proteome</keyword>
<sequence length="277" mass="31271">MVHLSLQHRVKYKRQASFYGETFNTAWRRTLLGLSVTAAILNVMFLLAGIFMVVLTGYSWEINDRWHKSGDVEVDRIGTAFFWLTIPLLLAVLSIADSIIQRRAGAPRAGLSAICAVIGLLGWGTQFGMESTCLFTLSYKDGQYTVGADFCPWTFKKGWHPGTYFHSALGVGYYFAWSAICMLVIYFVHIILAAIVLFQQRKVSAAPFTRKRAYSYHSPVDGKEMLTNRDMPDRSAATTPRPYDADHELKEPLSYHRPASMSHDDLADDEEKKRLVA</sequence>
<dbReference type="eggNOG" id="ENOG502RM55">
    <property type="taxonomic scope" value="Eukaryota"/>
</dbReference>
<feature type="transmembrane region" description="Helical" evidence="2">
    <location>
        <begin position="109"/>
        <end position="129"/>
    </location>
</feature>
<dbReference type="OMA" id="YSWEIND"/>
<feature type="compositionally biased region" description="Basic and acidic residues" evidence="1">
    <location>
        <begin position="243"/>
        <end position="254"/>
    </location>
</feature>
<feature type="transmembrane region" description="Helical" evidence="2">
    <location>
        <begin position="31"/>
        <end position="60"/>
    </location>
</feature>
<reference evidence="3 4" key="1">
    <citation type="journal article" date="2012" name="PLoS Pathog.">
        <title>Diverse lifestyles and strategies of plant pathogenesis encoded in the genomes of eighteen Dothideomycetes fungi.</title>
        <authorList>
            <person name="Ohm R.A."/>
            <person name="Feau N."/>
            <person name="Henrissat B."/>
            <person name="Schoch C.L."/>
            <person name="Horwitz B.A."/>
            <person name="Barry K.W."/>
            <person name="Condon B.J."/>
            <person name="Copeland A.C."/>
            <person name="Dhillon B."/>
            <person name="Glaser F."/>
            <person name="Hesse C.N."/>
            <person name="Kosti I."/>
            <person name="LaButti K."/>
            <person name="Lindquist E.A."/>
            <person name="Lucas S."/>
            <person name="Salamov A.A."/>
            <person name="Bradshaw R.E."/>
            <person name="Ciuffetti L."/>
            <person name="Hamelin R.C."/>
            <person name="Kema G.H.J."/>
            <person name="Lawrence C."/>
            <person name="Scott J.A."/>
            <person name="Spatafora J.W."/>
            <person name="Turgeon B.G."/>
            <person name="de Wit P.J.G.M."/>
            <person name="Zhong S."/>
            <person name="Goodwin S.B."/>
            <person name="Grigoriev I.V."/>
        </authorList>
    </citation>
    <scope>NUCLEOTIDE SEQUENCE [LARGE SCALE GENOMIC DNA]</scope>
    <source>
        <strain evidence="3 4">UAMH 10762</strain>
    </source>
</reference>
<feature type="transmembrane region" description="Helical" evidence="2">
    <location>
        <begin position="174"/>
        <end position="198"/>
    </location>
</feature>
<dbReference type="OrthoDB" id="3823271at2759"/>
<gene>
    <name evidence="3" type="ORF">BAUCODRAFT_453808</name>
</gene>
<accession>M2N0Q7</accession>
<dbReference type="HOGENOM" id="CLU_1004680_0_0_1"/>
<feature type="compositionally biased region" description="Basic and acidic residues" evidence="1">
    <location>
        <begin position="262"/>
        <end position="277"/>
    </location>
</feature>
<dbReference type="AlphaFoldDB" id="M2N0Q7"/>
<dbReference type="Proteomes" id="UP000011761">
    <property type="component" value="Unassembled WGS sequence"/>
</dbReference>
<feature type="transmembrane region" description="Helical" evidence="2">
    <location>
        <begin position="80"/>
        <end position="100"/>
    </location>
</feature>
<proteinExistence type="predicted"/>
<name>M2N0Q7_BAUPA</name>
<feature type="region of interest" description="Disordered" evidence="1">
    <location>
        <begin position="224"/>
        <end position="277"/>
    </location>
</feature>
<evidence type="ECO:0000256" key="1">
    <source>
        <dbReference type="SAM" id="MobiDB-lite"/>
    </source>
</evidence>
<protein>
    <submittedName>
        <fullName evidence="3">Uncharacterized protein</fullName>
    </submittedName>
</protein>
<dbReference type="EMBL" id="KB445554">
    <property type="protein sequence ID" value="EMC97498.1"/>
    <property type="molecule type" value="Genomic_DNA"/>
</dbReference>
<dbReference type="RefSeq" id="XP_007675848.1">
    <property type="nucleotide sequence ID" value="XM_007677658.1"/>
</dbReference>
<keyword evidence="2" id="KW-0812">Transmembrane</keyword>
<evidence type="ECO:0000313" key="3">
    <source>
        <dbReference type="EMBL" id="EMC97498.1"/>
    </source>
</evidence>
<feature type="compositionally biased region" description="Basic and acidic residues" evidence="1">
    <location>
        <begin position="224"/>
        <end position="233"/>
    </location>
</feature>
<keyword evidence="2" id="KW-1133">Transmembrane helix</keyword>
<organism evidence="3 4">
    <name type="scientific">Baudoinia panamericana (strain UAMH 10762)</name>
    <name type="common">Angels' share fungus</name>
    <name type="synonym">Baudoinia compniacensis (strain UAMH 10762)</name>
    <dbReference type="NCBI Taxonomy" id="717646"/>
    <lineage>
        <taxon>Eukaryota</taxon>
        <taxon>Fungi</taxon>
        <taxon>Dikarya</taxon>
        <taxon>Ascomycota</taxon>
        <taxon>Pezizomycotina</taxon>
        <taxon>Dothideomycetes</taxon>
        <taxon>Dothideomycetidae</taxon>
        <taxon>Mycosphaerellales</taxon>
        <taxon>Teratosphaeriaceae</taxon>
        <taxon>Baudoinia</taxon>
    </lineage>
</organism>